<dbReference type="InterPro" id="IPR029261">
    <property type="entry name" value="Transposase_Znf"/>
</dbReference>
<reference evidence="4 5" key="1">
    <citation type="submission" date="2023-08" db="EMBL/GenBank/DDBJ databases">
        <authorList>
            <person name="Girao M."/>
            <person name="Carvalho M.F."/>
        </authorList>
    </citation>
    <scope>NUCLEOTIDE SEQUENCE [LARGE SCALE GENOMIC DNA]</scope>
    <source>
        <strain evidence="4 5">CC-R104</strain>
    </source>
</reference>
<sequence>MRATTLLNRLLPLPKATIRDVEIVDDRVRVAVRPQRHRMRCPHCDYSTRHRYDTRDVDSSWRHLDLGGRVCVLTLRRRRLRCPEHGVLAEAVDFARPGSGFTRDFEDLVVWLATKTDKSTVSVFCRITWRTVGAMCTRVAAEKLSPDRFTNLVDIGVDEISWRRHHKYLTLISDHDTGTIVWGTEGKSAAALDEFFTDTLPDGAAEQVAAVSMDLGPAYRKSVRAHAPQATICFDPFHVVKLATAALDDVRRRQWQLARTLSDKQIAKTYKGARWALLKNPENLTVKQESTLDALKRHGGALVRAYELKEALRAVFAGDLDADQVHTMLGRWCSWAQRCRIPQFVKVGRTIREHRDGILAAVTRGLANGRHEGLNNKVRLIIRRAYGFHSAENALAMVMLTCGPVTLDLPYHMGTHPHS</sequence>
<dbReference type="PANTHER" id="PTHR33498">
    <property type="entry name" value="TRANSPOSASE FOR INSERTION SEQUENCE ELEMENT IS1557"/>
    <property type="match status" value="1"/>
</dbReference>
<evidence type="ECO:0000313" key="4">
    <source>
        <dbReference type="EMBL" id="MEE2035532.1"/>
    </source>
</evidence>
<dbReference type="InterPro" id="IPR047951">
    <property type="entry name" value="Transpos_ISL3"/>
</dbReference>
<gene>
    <name evidence="4" type="ORF">Q8814_26110</name>
</gene>
<evidence type="ECO:0000313" key="5">
    <source>
        <dbReference type="Proteomes" id="UP001331936"/>
    </source>
</evidence>
<dbReference type="Pfam" id="PF13542">
    <property type="entry name" value="HTH_Tnp_ISL3"/>
    <property type="match status" value="1"/>
</dbReference>
<name>A0ABU7K1W5_9NOCA</name>
<dbReference type="Proteomes" id="UP001331936">
    <property type="component" value="Unassembled WGS sequence"/>
</dbReference>
<feature type="domain" description="Transposase IS204/IS1001/IS1096/IS1165 helix-turn-helix" evidence="2">
    <location>
        <begin position="90"/>
        <end position="139"/>
    </location>
</feature>
<dbReference type="EMBL" id="JAUZMZ010000361">
    <property type="protein sequence ID" value="MEE2035532.1"/>
    <property type="molecule type" value="Genomic_DNA"/>
</dbReference>
<evidence type="ECO:0000259" key="2">
    <source>
        <dbReference type="Pfam" id="PF13542"/>
    </source>
</evidence>
<dbReference type="InterPro" id="IPR032877">
    <property type="entry name" value="Transposase_HTH"/>
</dbReference>
<accession>A0ABU7K1W5</accession>
<evidence type="ECO:0000259" key="1">
    <source>
        <dbReference type="Pfam" id="PF01610"/>
    </source>
</evidence>
<dbReference type="Pfam" id="PF01610">
    <property type="entry name" value="DDE_Tnp_ISL3"/>
    <property type="match status" value="1"/>
</dbReference>
<feature type="domain" description="Transposase IS204/IS1001/IS1096/IS1165 zinc-finger" evidence="3">
    <location>
        <begin position="38"/>
        <end position="85"/>
    </location>
</feature>
<evidence type="ECO:0000259" key="3">
    <source>
        <dbReference type="Pfam" id="PF14690"/>
    </source>
</evidence>
<dbReference type="PANTHER" id="PTHR33498:SF1">
    <property type="entry name" value="TRANSPOSASE FOR INSERTION SEQUENCE ELEMENT IS1557"/>
    <property type="match status" value="1"/>
</dbReference>
<proteinExistence type="predicted"/>
<feature type="domain" description="Transposase IS204/IS1001/IS1096/IS1165 DDE" evidence="1">
    <location>
        <begin position="155"/>
        <end position="394"/>
    </location>
</feature>
<dbReference type="InterPro" id="IPR002560">
    <property type="entry name" value="Transposase_DDE"/>
</dbReference>
<dbReference type="NCBIfam" id="NF033550">
    <property type="entry name" value="transpos_ISL3"/>
    <property type="match status" value="1"/>
</dbReference>
<keyword evidence="5" id="KW-1185">Reference proteome</keyword>
<dbReference type="RefSeq" id="WP_011133512.1">
    <property type="nucleotide sequence ID" value="NZ_JAUZMZ010000361.1"/>
</dbReference>
<dbReference type="Pfam" id="PF14690">
    <property type="entry name" value="Zn_ribbon_ISL3"/>
    <property type="match status" value="1"/>
</dbReference>
<organism evidence="4 5">
    <name type="scientific">Rhodococcus chondri</name>
    <dbReference type="NCBI Taxonomy" id="3065941"/>
    <lineage>
        <taxon>Bacteria</taxon>
        <taxon>Bacillati</taxon>
        <taxon>Actinomycetota</taxon>
        <taxon>Actinomycetes</taxon>
        <taxon>Mycobacteriales</taxon>
        <taxon>Nocardiaceae</taxon>
        <taxon>Rhodococcus</taxon>
    </lineage>
</organism>
<protein>
    <submittedName>
        <fullName evidence="4">ISL3 family transposase</fullName>
    </submittedName>
</protein>
<comment type="caution">
    <text evidence="4">The sequence shown here is derived from an EMBL/GenBank/DDBJ whole genome shotgun (WGS) entry which is preliminary data.</text>
</comment>